<dbReference type="KEGG" id="vde:111244884"/>
<evidence type="ECO:0000256" key="14">
    <source>
        <dbReference type="ARBA" id="ARBA00047499"/>
    </source>
</evidence>
<evidence type="ECO:0000259" key="19">
    <source>
        <dbReference type="Pfam" id="PF01406"/>
    </source>
</evidence>
<comment type="catalytic activity">
    <reaction evidence="18">
        <text>tRNA(Cys) + L-cysteine + ATP = L-cysteinyl-tRNA(Cys) + AMP + diphosphate</text>
        <dbReference type="Rhea" id="RHEA:17773"/>
        <dbReference type="Rhea" id="RHEA-COMP:9661"/>
        <dbReference type="Rhea" id="RHEA-COMP:9679"/>
        <dbReference type="ChEBI" id="CHEBI:30616"/>
        <dbReference type="ChEBI" id="CHEBI:33019"/>
        <dbReference type="ChEBI" id="CHEBI:35235"/>
        <dbReference type="ChEBI" id="CHEBI:78442"/>
        <dbReference type="ChEBI" id="CHEBI:78517"/>
        <dbReference type="ChEBI" id="CHEBI:456215"/>
        <dbReference type="EC" id="6.1.1.16"/>
    </reaction>
    <physiologicalReaction direction="right-to-left" evidence="18">
        <dbReference type="Rhea" id="RHEA:17775"/>
    </physiologicalReaction>
</comment>
<dbReference type="CTD" id="36563"/>
<dbReference type="Pfam" id="PF01406">
    <property type="entry name" value="tRNA-synt_1e"/>
    <property type="match status" value="1"/>
</dbReference>
<keyword evidence="10" id="KW-0030">Aminoacyl-tRNA synthetase</keyword>
<evidence type="ECO:0000256" key="9">
    <source>
        <dbReference type="ARBA" id="ARBA00022917"/>
    </source>
</evidence>
<organism evidence="20 21">
    <name type="scientific">Varroa destructor</name>
    <name type="common">Honeybee mite</name>
    <dbReference type="NCBI Taxonomy" id="109461"/>
    <lineage>
        <taxon>Eukaryota</taxon>
        <taxon>Metazoa</taxon>
        <taxon>Ecdysozoa</taxon>
        <taxon>Arthropoda</taxon>
        <taxon>Chelicerata</taxon>
        <taxon>Arachnida</taxon>
        <taxon>Acari</taxon>
        <taxon>Parasitiformes</taxon>
        <taxon>Mesostigmata</taxon>
        <taxon>Gamasina</taxon>
        <taxon>Dermanyssoidea</taxon>
        <taxon>Varroidae</taxon>
        <taxon>Varroa</taxon>
    </lineage>
</organism>
<comment type="cofactor">
    <cofactor evidence="1">
        <name>Zn(2+)</name>
        <dbReference type="ChEBI" id="CHEBI:29105"/>
    </cofactor>
</comment>
<dbReference type="HAMAP" id="MF_00041">
    <property type="entry name" value="Cys_tRNA_synth"/>
    <property type="match status" value="1"/>
</dbReference>
<evidence type="ECO:0000256" key="7">
    <source>
        <dbReference type="ARBA" id="ARBA00022833"/>
    </source>
</evidence>
<protein>
    <recommendedName>
        <fullName evidence="3">cysteine--tRNA ligase</fullName>
        <ecNumber evidence="3">6.1.1.16</ecNumber>
    </recommendedName>
    <alternativeName>
        <fullName evidence="11">Cysteinyl-tRNA synthetase</fullName>
    </alternativeName>
</protein>
<evidence type="ECO:0000256" key="18">
    <source>
        <dbReference type="ARBA" id="ARBA00049046"/>
    </source>
</evidence>
<dbReference type="Gene3D" id="1.20.120.1910">
    <property type="entry name" value="Cysteine-tRNA ligase, C-terminal anti-codon recognition domain"/>
    <property type="match status" value="1"/>
</dbReference>
<dbReference type="EC" id="6.1.1.16" evidence="3"/>
<dbReference type="SUPFAM" id="SSF47323">
    <property type="entry name" value="Anticodon-binding domain of a subclass of class I aminoacyl-tRNA synthetases"/>
    <property type="match status" value="1"/>
</dbReference>
<accession>A0A7M7J836</accession>
<dbReference type="GO" id="GO:0005737">
    <property type="term" value="C:cytoplasm"/>
    <property type="evidence" value="ECO:0007669"/>
    <property type="project" value="TreeGrafter"/>
</dbReference>
<dbReference type="EnsemblMetazoa" id="XM_022792409">
    <property type="protein sequence ID" value="XP_022648144"/>
    <property type="gene ID" value="LOC111244884"/>
</dbReference>
<keyword evidence="7" id="KW-0862">Zinc</keyword>
<evidence type="ECO:0000256" key="2">
    <source>
        <dbReference type="ARBA" id="ARBA00005594"/>
    </source>
</evidence>
<dbReference type="RefSeq" id="XP_022648144.1">
    <property type="nucleotide sequence ID" value="XM_022792409.1"/>
</dbReference>
<keyword evidence="8" id="KW-0067">ATP-binding</keyword>
<evidence type="ECO:0000256" key="6">
    <source>
        <dbReference type="ARBA" id="ARBA00022741"/>
    </source>
</evidence>
<dbReference type="GO" id="GO:0046872">
    <property type="term" value="F:metal ion binding"/>
    <property type="evidence" value="ECO:0007669"/>
    <property type="project" value="UniProtKB-KW"/>
</dbReference>
<dbReference type="FunCoup" id="A0A7M7J836">
    <property type="interactions" value="282"/>
</dbReference>
<comment type="function">
    <text evidence="12">Mitochondrial cysteine-specific aminoacyl-tRNA synthetase that catalyzes the ATP-dependent ligation of cysteine to tRNA(Cys).</text>
</comment>
<sequence>MQRLFKSIQKVVGLWNWTPTRRFQSSVSLKSVPSCNWHPREPSVPQTEAGSSSQQFEVYNSLTKRKQPLLCKTNKLVTWYCCGPTVYDESHVGHALCYLRLDLIRRVLEHRGFSVVYVMNITDVDDKIIQRAQELKISYLEVARKYEASFFQDLAALNIRKPSIVLRATEHINEIVHFIEELMRLGYAYRTTEGVFFDTSRDSAYPRFRQVDVDQNTKGVKRNARDFALWKPEKAGEPSWTASFGSGRPGWHIECSAMASKVFGNDLDLHSGGKDLEFPHHENEEAQCCAFHQRSTWARCYIHPGFVRLSGDKMSKSIGNVIHIKDFLKDHSAEKLRMICLRFPLRAEIDFRDKLVSESASALAKLNDALALSDDYLRGRFSADISQHDLLKALNITRENVDKALADDFSFARATAQIVALTDMLVQALRKTEEGKMAPGHVAVASLSNYIRNYYCTMGFRLDTMSGVAEDSQLSNIVDKMMDFRFEVRQLALALSPGDERDKLLKSCDEFREDLQVEGIAIKDMKYRTSWTRSH</sequence>
<dbReference type="InterPro" id="IPR009080">
    <property type="entry name" value="tRNAsynth_Ia_anticodon-bd"/>
</dbReference>
<comment type="catalytic activity">
    <reaction evidence="15">
        <text>2 L-cysteine = S-sulfanyl-L-cysteine + L-alanine</text>
        <dbReference type="Rhea" id="RHEA:78543"/>
        <dbReference type="ChEBI" id="CHEBI:35235"/>
        <dbReference type="ChEBI" id="CHEBI:57972"/>
        <dbReference type="ChEBI" id="CHEBI:58591"/>
    </reaction>
    <physiologicalReaction direction="left-to-right" evidence="15">
        <dbReference type="Rhea" id="RHEA:78544"/>
    </physiologicalReaction>
</comment>
<evidence type="ECO:0000256" key="11">
    <source>
        <dbReference type="ARBA" id="ARBA00031499"/>
    </source>
</evidence>
<keyword evidence="4" id="KW-0436">Ligase</keyword>
<dbReference type="PANTHER" id="PTHR10890">
    <property type="entry name" value="CYSTEINYL-TRNA SYNTHETASE"/>
    <property type="match status" value="1"/>
</dbReference>
<dbReference type="InterPro" id="IPR014729">
    <property type="entry name" value="Rossmann-like_a/b/a_fold"/>
</dbReference>
<evidence type="ECO:0000256" key="5">
    <source>
        <dbReference type="ARBA" id="ARBA00022723"/>
    </source>
</evidence>
<dbReference type="Proteomes" id="UP000594260">
    <property type="component" value="Unplaced"/>
</dbReference>
<dbReference type="GeneID" id="111244884"/>
<dbReference type="InterPro" id="IPR032678">
    <property type="entry name" value="tRNA-synt_1_cat_dom"/>
</dbReference>
<keyword evidence="6" id="KW-0547">Nucleotide-binding</keyword>
<evidence type="ECO:0000256" key="12">
    <source>
        <dbReference type="ARBA" id="ARBA00043868"/>
    </source>
</evidence>
<evidence type="ECO:0000256" key="15">
    <source>
        <dbReference type="ARBA" id="ARBA00047548"/>
    </source>
</evidence>
<keyword evidence="9" id="KW-0648">Protein biosynthesis</keyword>
<comment type="similarity">
    <text evidence="2">Belongs to the class-I aminoacyl-tRNA synthetase family.</text>
</comment>
<dbReference type="OrthoDB" id="438179at2759"/>
<evidence type="ECO:0000256" key="17">
    <source>
        <dbReference type="ARBA" id="ARBA00048609"/>
    </source>
</evidence>
<evidence type="ECO:0000313" key="21">
    <source>
        <dbReference type="Proteomes" id="UP000594260"/>
    </source>
</evidence>
<comment type="function">
    <text evidence="13">In addition to its role as an aminoacyl-tRNA synthetase, has also cysteine persulfide synthase activity. Produces reactive persulfide species such as cysteine persulfide (CysSSH) from substrate cysteine and mediate direct incorporation of CysSSH into proteins during translations, resulting in protein persulfides and polysulfides. CysSSHs behave as potent antioxidants and cellular protectants.</text>
</comment>
<dbReference type="Gene3D" id="3.40.50.620">
    <property type="entry name" value="HUPs"/>
    <property type="match status" value="1"/>
</dbReference>
<dbReference type="GO" id="GO:0005524">
    <property type="term" value="F:ATP binding"/>
    <property type="evidence" value="ECO:0007669"/>
    <property type="project" value="UniProtKB-KW"/>
</dbReference>
<dbReference type="InParanoid" id="A0A7M7J836"/>
<dbReference type="CDD" id="cd00672">
    <property type="entry name" value="CysRS_core"/>
    <property type="match status" value="1"/>
</dbReference>
<dbReference type="OMA" id="IMRRIME"/>
<evidence type="ECO:0000256" key="13">
    <source>
        <dbReference type="ARBA" id="ARBA00045476"/>
    </source>
</evidence>
<evidence type="ECO:0000256" key="8">
    <source>
        <dbReference type="ARBA" id="ARBA00022840"/>
    </source>
</evidence>
<comment type="catalytic activity">
    <reaction evidence="16">
        <text>S-sulfanyl-L-cysteine + L-cysteine = S-disulfanyl-L-cysteine + L-alanine</text>
        <dbReference type="Rhea" id="RHEA:78627"/>
        <dbReference type="ChEBI" id="CHEBI:35235"/>
        <dbReference type="ChEBI" id="CHEBI:57972"/>
        <dbReference type="ChEBI" id="CHEBI:58591"/>
        <dbReference type="ChEBI" id="CHEBI:229465"/>
    </reaction>
    <physiologicalReaction direction="left-to-right" evidence="16">
        <dbReference type="Rhea" id="RHEA:78628"/>
    </physiologicalReaction>
</comment>
<dbReference type="NCBIfam" id="TIGR00435">
    <property type="entry name" value="cysS"/>
    <property type="match status" value="1"/>
</dbReference>
<evidence type="ECO:0000256" key="4">
    <source>
        <dbReference type="ARBA" id="ARBA00022598"/>
    </source>
</evidence>
<comment type="catalytic activity">
    <reaction evidence="17">
        <text>S-sulfanyl-L-cysteine + tRNA(Cys) + ATP = (S)-sulfanyl-L-cysteinyl-tRNA(Cys) + AMP + diphosphate</text>
        <dbReference type="Rhea" id="RHEA:78647"/>
        <dbReference type="Rhea" id="RHEA-COMP:9661"/>
        <dbReference type="Rhea" id="RHEA-COMP:19119"/>
        <dbReference type="ChEBI" id="CHEBI:30616"/>
        <dbReference type="ChEBI" id="CHEBI:33019"/>
        <dbReference type="ChEBI" id="CHEBI:58591"/>
        <dbReference type="ChEBI" id="CHEBI:78442"/>
        <dbReference type="ChEBI" id="CHEBI:229520"/>
        <dbReference type="ChEBI" id="CHEBI:456215"/>
    </reaction>
    <physiologicalReaction direction="left-to-right" evidence="17">
        <dbReference type="Rhea" id="RHEA:78648"/>
    </physiologicalReaction>
</comment>
<proteinExistence type="inferred from homology"/>
<name>A0A7M7J836_VARDE</name>
<keyword evidence="21" id="KW-1185">Reference proteome</keyword>
<dbReference type="PRINTS" id="PR00983">
    <property type="entry name" value="TRNASYNTHCYS"/>
</dbReference>
<feature type="domain" description="tRNA synthetases class I catalytic" evidence="19">
    <location>
        <begin position="73"/>
        <end position="359"/>
    </location>
</feature>
<evidence type="ECO:0000256" key="10">
    <source>
        <dbReference type="ARBA" id="ARBA00023146"/>
    </source>
</evidence>
<reference evidence="20" key="1">
    <citation type="submission" date="2021-01" db="UniProtKB">
        <authorList>
            <consortium name="EnsemblMetazoa"/>
        </authorList>
    </citation>
    <scope>IDENTIFICATION</scope>
</reference>
<dbReference type="AlphaFoldDB" id="A0A7M7J836"/>
<dbReference type="SUPFAM" id="SSF52374">
    <property type="entry name" value="Nucleotidylyl transferase"/>
    <property type="match status" value="1"/>
</dbReference>
<evidence type="ECO:0000313" key="20">
    <source>
        <dbReference type="EnsemblMetazoa" id="XP_022648144"/>
    </source>
</evidence>
<evidence type="ECO:0000256" key="3">
    <source>
        <dbReference type="ARBA" id="ARBA00012832"/>
    </source>
</evidence>
<evidence type="ECO:0000256" key="16">
    <source>
        <dbReference type="ARBA" id="ARBA00047731"/>
    </source>
</evidence>
<evidence type="ECO:0000256" key="1">
    <source>
        <dbReference type="ARBA" id="ARBA00001947"/>
    </source>
</evidence>
<dbReference type="GO" id="GO:0006423">
    <property type="term" value="P:cysteinyl-tRNA aminoacylation"/>
    <property type="evidence" value="ECO:0007669"/>
    <property type="project" value="InterPro"/>
</dbReference>
<dbReference type="InterPro" id="IPR024909">
    <property type="entry name" value="Cys-tRNA/MSH_ligase"/>
</dbReference>
<dbReference type="GO" id="GO:0004817">
    <property type="term" value="F:cysteine-tRNA ligase activity"/>
    <property type="evidence" value="ECO:0007669"/>
    <property type="project" value="UniProtKB-EC"/>
</dbReference>
<comment type="catalytic activity">
    <reaction evidence="14">
        <text>S-disulfanyl-L-cysteine + tRNA(Cys) + ATP = (S)-disulfanyl-L-cysteinyl-tRNA(Cys) + AMP + diphosphate</text>
        <dbReference type="Rhea" id="RHEA:78651"/>
        <dbReference type="Rhea" id="RHEA-COMP:9661"/>
        <dbReference type="Rhea" id="RHEA-COMP:19120"/>
        <dbReference type="ChEBI" id="CHEBI:30616"/>
        <dbReference type="ChEBI" id="CHEBI:33019"/>
        <dbReference type="ChEBI" id="CHEBI:78442"/>
        <dbReference type="ChEBI" id="CHEBI:229465"/>
        <dbReference type="ChEBI" id="CHEBI:229521"/>
        <dbReference type="ChEBI" id="CHEBI:456215"/>
    </reaction>
    <physiologicalReaction direction="left-to-right" evidence="14">
        <dbReference type="Rhea" id="RHEA:78652"/>
    </physiologicalReaction>
</comment>
<keyword evidence="5" id="KW-0479">Metal-binding</keyword>
<dbReference type="PANTHER" id="PTHR10890:SF27">
    <property type="entry name" value="CYSTEINE--TRNA LIGASE, MITOCHONDRIAL-RELATED"/>
    <property type="match status" value="1"/>
</dbReference>
<dbReference type="InterPro" id="IPR015803">
    <property type="entry name" value="Cys-tRNA-ligase"/>
</dbReference>